<evidence type="ECO:0000259" key="2">
    <source>
        <dbReference type="SMART" id="SM00128"/>
    </source>
</evidence>
<dbReference type="SMART" id="SM00128">
    <property type="entry name" value="IPPc"/>
    <property type="match status" value="1"/>
</dbReference>
<feature type="compositionally biased region" description="Polar residues" evidence="1">
    <location>
        <begin position="33"/>
        <end position="48"/>
    </location>
</feature>
<dbReference type="GO" id="GO:0004519">
    <property type="term" value="F:endonuclease activity"/>
    <property type="evidence" value="ECO:0007669"/>
    <property type="project" value="UniProtKB-KW"/>
</dbReference>
<dbReference type="SUPFAM" id="SSF56219">
    <property type="entry name" value="DNase I-like"/>
    <property type="match status" value="1"/>
</dbReference>
<dbReference type="EMBL" id="BLIY01000014">
    <property type="protein sequence ID" value="GFE54328.1"/>
    <property type="molecule type" value="Genomic_DNA"/>
</dbReference>
<protein>
    <submittedName>
        <fullName evidence="3">Endonuclease exonuclease phosphatase family protein</fullName>
    </submittedName>
</protein>
<dbReference type="GO" id="GO:0004527">
    <property type="term" value="F:exonuclease activity"/>
    <property type="evidence" value="ECO:0007669"/>
    <property type="project" value="UniProtKB-KW"/>
</dbReference>
<dbReference type="AlphaFoldDB" id="A0A9W5WUW3"/>
<name>A0A9W5WUW3_BABOV</name>
<dbReference type="InterPro" id="IPR036691">
    <property type="entry name" value="Endo/exonu/phosph_ase_sf"/>
</dbReference>
<dbReference type="Proteomes" id="UP001057455">
    <property type="component" value="Unassembled WGS sequence"/>
</dbReference>
<dbReference type="Pfam" id="PF22669">
    <property type="entry name" value="Exo_endo_phos2"/>
    <property type="match status" value="1"/>
</dbReference>
<dbReference type="InterPro" id="IPR000300">
    <property type="entry name" value="IPPc"/>
</dbReference>
<keyword evidence="3" id="KW-0378">Hydrolase</keyword>
<organism evidence="3 4">
    <name type="scientific">Babesia ovis</name>
    <dbReference type="NCBI Taxonomy" id="5869"/>
    <lineage>
        <taxon>Eukaryota</taxon>
        <taxon>Sar</taxon>
        <taxon>Alveolata</taxon>
        <taxon>Apicomplexa</taxon>
        <taxon>Aconoidasida</taxon>
        <taxon>Piroplasmida</taxon>
        <taxon>Babesiidae</taxon>
        <taxon>Babesia</taxon>
    </lineage>
</organism>
<dbReference type="InterPro" id="IPR046985">
    <property type="entry name" value="IP5"/>
</dbReference>
<dbReference type="PANTHER" id="PTHR11200">
    <property type="entry name" value="INOSITOL 5-PHOSPHATASE"/>
    <property type="match status" value="1"/>
</dbReference>
<dbReference type="Gene3D" id="3.60.10.10">
    <property type="entry name" value="Endonuclease/exonuclease/phosphatase"/>
    <property type="match status" value="1"/>
</dbReference>
<feature type="domain" description="Inositol polyphosphate-related phosphatase" evidence="2">
    <location>
        <begin position="333"/>
        <end position="660"/>
    </location>
</feature>
<proteinExistence type="predicted"/>
<gene>
    <name evidence="3" type="ORF">BaOVIS_017320</name>
</gene>
<dbReference type="OrthoDB" id="7862313at2759"/>
<evidence type="ECO:0000256" key="1">
    <source>
        <dbReference type="SAM" id="MobiDB-lite"/>
    </source>
</evidence>
<feature type="compositionally biased region" description="Polar residues" evidence="1">
    <location>
        <begin position="287"/>
        <end position="308"/>
    </location>
</feature>
<reference evidence="3" key="1">
    <citation type="submission" date="2019-12" db="EMBL/GenBank/DDBJ databases">
        <title>Genome sequence of Babesia ovis.</title>
        <authorList>
            <person name="Yamagishi J."/>
            <person name="Sevinc F."/>
            <person name="Xuan X."/>
        </authorList>
    </citation>
    <scope>NUCLEOTIDE SEQUENCE</scope>
    <source>
        <strain evidence="3">Selcuk</strain>
    </source>
</reference>
<keyword evidence="4" id="KW-1185">Reference proteome</keyword>
<feature type="region of interest" description="Disordered" evidence="1">
    <location>
        <begin position="285"/>
        <end position="325"/>
    </location>
</feature>
<sequence length="671" mass="76500">MAGFNKNYQEAITANNGHSKAPTVRSYDRNGHGNLSSPLSSDNKSVQHISPKSSTSSRGSKQPNSTNTSKEEDNRNLSSRPIRIFVGTWNCAYQDPEESVILKPGHGDKDHWTSRMYRPAKALYQVVGYLYERVGQIYTGGITQIKAGITRFRRSGCHNLPNTSCEDLPSTTRQIRFMEPSKDVSSDEYKRRSTKNSLTLRALVSPRSLEIESSNMAPKDNITSYKVHLPIKSRYQRCRTNRRESNSRNMSHADNYSSVRLQRDAIQRRIALNSRSKTLSRIKVLSRPQSNPNGDVTSTVVNLSKDPNTSTSHSGGTTGSIGPDFIAPSLRMRRTTMHLKPLTDNDNEPLSDWIPMGYDIYIISLQETLSCSMFVSITKYLRRQSDEEFVRIELDDFKLSGYGDGAFLQTKSTSIAVWVRKSLLDSSDVKIGPSKSIPLSRINRSKGMVSFQMVIFGQVIGIVGCHLPTDYHAREKAIPYMLKKLADLYGYNGASLDEIFHHILWTGDFNFRVTNISTKEALILLNSDRVQELFYHDEYYKKSATMFSEMKFEEGVVRFFPTYKMRDDREVADHSHDNWAESAYHTRYETHWYKGGNIKDRVPSWTDRVFKWSVPELRTCLLIDELAYRAAQPSEKNILLTSDHTPVGCGFALWPVNKEEKIHPRKNLFIT</sequence>
<dbReference type="PANTHER" id="PTHR11200:SF275">
    <property type="entry name" value="LD06095P"/>
    <property type="match status" value="1"/>
</dbReference>
<keyword evidence="3" id="KW-0269">Exonuclease</keyword>
<evidence type="ECO:0000313" key="3">
    <source>
        <dbReference type="EMBL" id="GFE54328.1"/>
    </source>
</evidence>
<accession>A0A9W5WUW3</accession>
<evidence type="ECO:0000313" key="4">
    <source>
        <dbReference type="Proteomes" id="UP001057455"/>
    </source>
</evidence>
<feature type="region of interest" description="Disordered" evidence="1">
    <location>
        <begin position="13"/>
        <end position="79"/>
    </location>
</feature>
<keyword evidence="3" id="KW-0255">Endonuclease</keyword>
<feature type="compositionally biased region" description="Low complexity" evidence="1">
    <location>
        <begin position="50"/>
        <end position="60"/>
    </location>
</feature>
<comment type="caution">
    <text evidence="3">The sequence shown here is derived from an EMBL/GenBank/DDBJ whole genome shotgun (WGS) entry which is preliminary data.</text>
</comment>
<dbReference type="GO" id="GO:0004439">
    <property type="term" value="F:phosphatidylinositol-4,5-bisphosphate 5-phosphatase activity"/>
    <property type="evidence" value="ECO:0007669"/>
    <property type="project" value="TreeGrafter"/>
</dbReference>
<dbReference type="GO" id="GO:0046856">
    <property type="term" value="P:phosphatidylinositol dephosphorylation"/>
    <property type="evidence" value="ECO:0007669"/>
    <property type="project" value="InterPro"/>
</dbReference>
<keyword evidence="3" id="KW-0540">Nuclease</keyword>